<dbReference type="Proteomes" id="UP001364472">
    <property type="component" value="Unassembled WGS sequence"/>
</dbReference>
<accession>A0AAW9R774</accession>
<evidence type="ECO:0000313" key="5">
    <source>
        <dbReference type="Proteomes" id="UP001364472"/>
    </source>
</evidence>
<keyword evidence="5" id="KW-1185">Reference proteome</keyword>
<evidence type="ECO:0000256" key="1">
    <source>
        <dbReference type="ARBA" id="ARBA00022737"/>
    </source>
</evidence>
<evidence type="ECO:0000313" key="4">
    <source>
        <dbReference type="EMBL" id="MEJ1249661.1"/>
    </source>
</evidence>
<comment type="caution">
    <text evidence="4">The sequence shown here is derived from an EMBL/GenBank/DDBJ whole genome shotgun (WGS) entry which is preliminary data.</text>
</comment>
<proteinExistence type="predicted"/>
<organism evidence="4 5">
    <name type="scientific">Denitratimonas tolerans</name>
    <dbReference type="NCBI Taxonomy" id="1338420"/>
    <lineage>
        <taxon>Bacteria</taxon>
        <taxon>Pseudomonadati</taxon>
        <taxon>Pseudomonadota</taxon>
        <taxon>Gammaproteobacteria</taxon>
        <taxon>Lysobacterales</taxon>
        <taxon>Lysobacteraceae</taxon>
        <taxon>Denitratimonas</taxon>
    </lineage>
</organism>
<dbReference type="EMBL" id="JBBDHC010000010">
    <property type="protein sequence ID" value="MEJ1249661.1"/>
    <property type="molecule type" value="Genomic_DNA"/>
</dbReference>
<reference evidence="4 5" key="1">
    <citation type="journal article" date="2016" name="Antonie Van Leeuwenhoek">
        <title>Denitratimonas tolerans gen. nov., sp. nov., a denitrifying bacterium isolated from a bioreactor for tannery wastewater treatment.</title>
        <authorList>
            <person name="Han S.I."/>
            <person name="Kim J.O."/>
            <person name="Lee Y.R."/>
            <person name="Ekpeghere K.I."/>
            <person name="Koh S.C."/>
            <person name="Whang K.S."/>
        </authorList>
    </citation>
    <scope>NUCLEOTIDE SEQUENCE [LARGE SCALE GENOMIC DNA]</scope>
    <source>
        <strain evidence="4 5">KACC 17565</strain>
    </source>
</reference>
<dbReference type="InterPro" id="IPR051210">
    <property type="entry name" value="Ub_ligase/GEF_domain"/>
</dbReference>
<keyword evidence="1" id="KW-0677">Repeat</keyword>
<sequence length="956" mass="97431">MDEFLVRDARPADGLQVSCIGFGLILVLACFLMTLPATGATINTGPLLRTVDAGTRHTCALDEGGGVWCWGWNASGQLGDGSRTLRVTPVAVRGLPGAATALSVGDDHACVLIRDGGVYCWGANAGGRLGDGTTVNRDVAVPVSGLQQGVTAVAAGGNFTCAAGESGVVCWGRNPWGQLGDGTLEDHRAPGAVQGISEPVRALAAGGGHVCALTETGAVKCWGRGGNGQLGDGEWQLAVAGDRHTPVAVTGLASGVRAISTGEQHSCALDGAGAVRCWGNNLDGQLGQSGAPSLEMPRWPVGDLPLDALDLAAGGNHSCAVFSDGKVWCWGSNRQGQLARPSGAFSPQPLAVPGLPAMRSVANGSRHSCAVSAEGAAYCWGDGETGQLGAGDRNSRREPVAVDWSTVPDPGPRAMLRLDSATGVVQKHIVRGSGIPVRFGWVLREVPANATCHIRRSPDDVGIFRIPRGELAQGEWTSTTLHAWAAGDRGFYVACSGGPRSLPVTLSIDEAEYPLEVTIAGDGAGLVISEPEGIDCGSTCVVSRTVGSPLTLAAVSDAPDSAFVSWSGACDGWKDSCDLVMAGARQVTANFVRLRDGIRQISAGSGYSCGLDAAGEVWCWGRNRWVESGITGSARVSWPERVEGLPGPMRAVAAGDSHACAASESGRVWCWGGNDRGQLGDGSFVSRETPVEVSGLGSNVRAVAAGPAHSCAITGVGAIRCWGANDSGQLGSGGSSAGSNRPVTVAGITQGARAIGAGGSHACALITGGEVRCWGGNGFGQLGIGDRMQRPTPAVVQGLPGGAEQITAGQTHTCALVSGMAWCWGDGFYGQLGDGDTIPGQSRDEPVAVRGLPDAVEQISAGTDFTCALTSGGSAWCWGNGWDGRLGLGDDAWTNHAQPAPVSGMGSGARAIAAGGQHACALDAQGRAYCWGANTRGQLGVSGTVYFPAPTPVIWR</sequence>
<dbReference type="Pfam" id="PF25390">
    <property type="entry name" value="WD40_RLD"/>
    <property type="match status" value="2"/>
</dbReference>
<dbReference type="SUPFAM" id="SSF50985">
    <property type="entry name" value="RCC1/BLIP-II"/>
    <property type="match status" value="2"/>
</dbReference>
<dbReference type="AlphaFoldDB" id="A0AAW9R774"/>
<feature type="domain" description="RCC1-like" evidence="3">
    <location>
        <begin position="596"/>
        <end position="903"/>
    </location>
</feature>
<dbReference type="PRINTS" id="PR00633">
    <property type="entry name" value="RCCNDNSATION"/>
</dbReference>
<dbReference type="InterPro" id="IPR009091">
    <property type="entry name" value="RCC1/BLIP-II"/>
</dbReference>
<gene>
    <name evidence="4" type="ORF">WB794_08250</name>
</gene>
<keyword evidence="2" id="KW-1133">Transmembrane helix</keyword>
<dbReference type="Gene3D" id="2.130.10.30">
    <property type="entry name" value="Regulator of chromosome condensation 1/beta-lactamase-inhibitor protein II"/>
    <property type="match status" value="4"/>
</dbReference>
<dbReference type="PANTHER" id="PTHR22870">
    <property type="entry name" value="REGULATOR OF CHROMOSOME CONDENSATION"/>
    <property type="match status" value="1"/>
</dbReference>
<feature type="domain" description="RCC1-like" evidence="3">
    <location>
        <begin position="102"/>
        <end position="403"/>
    </location>
</feature>
<dbReference type="PROSITE" id="PS51257">
    <property type="entry name" value="PROKAR_LIPOPROTEIN"/>
    <property type="match status" value="1"/>
</dbReference>
<dbReference type="RefSeq" id="WP_337335378.1">
    <property type="nucleotide sequence ID" value="NZ_JBBDHC010000010.1"/>
</dbReference>
<dbReference type="PROSITE" id="PS50012">
    <property type="entry name" value="RCC1_3"/>
    <property type="match status" value="14"/>
</dbReference>
<dbReference type="Pfam" id="PF13540">
    <property type="entry name" value="RCC1_2"/>
    <property type="match status" value="2"/>
</dbReference>
<feature type="transmembrane region" description="Helical" evidence="2">
    <location>
        <begin position="12"/>
        <end position="35"/>
    </location>
</feature>
<dbReference type="InterPro" id="IPR000408">
    <property type="entry name" value="Reg_chr_condens"/>
</dbReference>
<dbReference type="PANTHER" id="PTHR22870:SF408">
    <property type="entry name" value="OS09G0560450 PROTEIN"/>
    <property type="match status" value="1"/>
</dbReference>
<keyword evidence="2" id="KW-0812">Transmembrane</keyword>
<keyword evidence="2" id="KW-0472">Membrane</keyword>
<evidence type="ECO:0000256" key="2">
    <source>
        <dbReference type="SAM" id="Phobius"/>
    </source>
</evidence>
<protein>
    <recommendedName>
        <fullName evidence="3">RCC1-like domain-containing protein</fullName>
    </recommendedName>
</protein>
<evidence type="ECO:0000259" key="3">
    <source>
        <dbReference type="Pfam" id="PF25390"/>
    </source>
</evidence>
<name>A0AAW9R774_9GAMM</name>
<dbReference type="InterPro" id="IPR058923">
    <property type="entry name" value="RCC1-like_dom"/>
</dbReference>